<name>A0A640V0I9_9ACTN</name>
<dbReference type="AlphaFoldDB" id="A0A640V0I9"/>
<keyword evidence="3" id="KW-1185">Reference proteome</keyword>
<gene>
    <name evidence="2" type="ORF">Stube_44190</name>
</gene>
<comment type="caution">
    <text evidence="2">The sequence shown here is derived from an EMBL/GenBank/DDBJ whole genome shotgun (WGS) entry which is preliminary data.</text>
</comment>
<evidence type="ECO:0000256" key="1">
    <source>
        <dbReference type="SAM" id="MobiDB-lite"/>
    </source>
</evidence>
<protein>
    <submittedName>
        <fullName evidence="2">Uncharacterized protein</fullName>
    </submittedName>
</protein>
<organism evidence="2 3">
    <name type="scientific">Streptomyces tubercidicus</name>
    <dbReference type="NCBI Taxonomy" id="47759"/>
    <lineage>
        <taxon>Bacteria</taxon>
        <taxon>Bacillati</taxon>
        <taxon>Actinomycetota</taxon>
        <taxon>Actinomycetes</taxon>
        <taxon>Kitasatosporales</taxon>
        <taxon>Streptomycetaceae</taxon>
        <taxon>Streptomyces</taxon>
    </lineage>
</organism>
<evidence type="ECO:0000313" key="3">
    <source>
        <dbReference type="Proteomes" id="UP000431826"/>
    </source>
</evidence>
<evidence type="ECO:0000313" key="2">
    <source>
        <dbReference type="EMBL" id="GFE39746.1"/>
    </source>
</evidence>
<dbReference type="EMBL" id="BLIR01000001">
    <property type="protein sequence ID" value="GFE39746.1"/>
    <property type="molecule type" value="Genomic_DNA"/>
</dbReference>
<proteinExistence type="predicted"/>
<sequence length="44" mass="4586">MHATAPATATPRLLRLSLALPVPLPPRQFPGSGAGVTRRPAERG</sequence>
<reference evidence="2 3" key="1">
    <citation type="submission" date="2019-12" db="EMBL/GenBank/DDBJ databases">
        <title>Whole genome shotgun sequence of Streptomyces tubercidicus NBRC 13090.</title>
        <authorList>
            <person name="Ichikawa N."/>
            <person name="Kimura A."/>
            <person name="Kitahashi Y."/>
            <person name="Komaki H."/>
            <person name="Tamura T."/>
        </authorList>
    </citation>
    <scope>NUCLEOTIDE SEQUENCE [LARGE SCALE GENOMIC DNA]</scope>
    <source>
        <strain evidence="2 3">NBRC 13090</strain>
    </source>
</reference>
<dbReference type="Proteomes" id="UP000431826">
    <property type="component" value="Unassembled WGS sequence"/>
</dbReference>
<feature type="region of interest" description="Disordered" evidence="1">
    <location>
        <begin position="22"/>
        <end position="44"/>
    </location>
</feature>
<accession>A0A640V0I9</accession>